<evidence type="ECO:0008006" key="4">
    <source>
        <dbReference type="Google" id="ProtNLM"/>
    </source>
</evidence>
<organism evidence="2 3">
    <name type="scientific">Acidithiobacillus marinus</name>
    <dbReference type="NCBI Taxonomy" id="187490"/>
    <lineage>
        <taxon>Bacteria</taxon>
        <taxon>Pseudomonadati</taxon>
        <taxon>Pseudomonadota</taxon>
        <taxon>Acidithiobacillia</taxon>
        <taxon>Acidithiobacillales</taxon>
        <taxon>Acidithiobacillaceae</taxon>
        <taxon>Acidithiobacillus</taxon>
    </lineage>
</organism>
<comment type="caution">
    <text evidence="2">The sequence shown here is derived from an EMBL/GenBank/DDBJ whole genome shotgun (WGS) entry which is preliminary data.</text>
</comment>
<feature type="transmembrane region" description="Helical" evidence="1">
    <location>
        <begin position="23"/>
        <end position="40"/>
    </location>
</feature>
<evidence type="ECO:0000313" key="3">
    <source>
        <dbReference type="Proteomes" id="UP000234329"/>
    </source>
</evidence>
<evidence type="ECO:0000313" key="2">
    <source>
        <dbReference type="EMBL" id="PKY10942.1"/>
    </source>
</evidence>
<feature type="transmembrane region" description="Helical" evidence="1">
    <location>
        <begin position="261"/>
        <end position="286"/>
    </location>
</feature>
<evidence type="ECO:0000256" key="1">
    <source>
        <dbReference type="SAM" id="Phobius"/>
    </source>
</evidence>
<dbReference type="AlphaFoldDB" id="A0A2I1DM44"/>
<feature type="transmembrane region" description="Helical" evidence="1">
    <location>
        <begin position="102"/>
        <end position="124"/>
    </location>
</feature>
<reference evidence="2 3" key="1">
    <citation type="submission" date="2017-03" db="EMBL/GenBank/DDBJ databases">
        <title>Draft genime sequence of the acidophilic sulfur-oxidizing bacterium Acidithiobacillus sp. SH, isolated from seawater.</title>
        <authorList>
            <person name="Sharmin S."/>
            <person name="Tokuhisa M."/>
            <person name="Kanao T."/>
            <person name="Kamimura K."/>
        </authorList>
    </citation>
    <scope>NUCLEOTIDE SEQUENCE [LARGE SCALE GENOMIC DNA]</scope>
    <source>
        <strain evidence="2 3">SH</strain>
    </source>
</reference>
<feature type="transmembrane region" description="Helical" evidence="1">
    <location>
        <begin position="69"/>
        <end position="90"/>
    </location>
</feature>
<keyword evidence="3" id="KW-1185">Reference proteome</keyword>
<keyword evidence="1" id="KW-0472">Membrane</keyword>
<name>A0A2I1DM44_9PROT</name>
<gene>
    <name evidence="2" type="ORF">B1757_07170</name>
</gene>
<feature type="transmembrane region" description="Helical" evidence="1">
    <location>
        <begin position="199"/>
        <end position="217"/>
    </location>
</feature>
<sequence length="296" mass="33161">MALIGLILLTLLAGQLIPDARQAWYLSVWASSGLFVFVLMRKGYALVPGLWLGALMGNCLLGYDILSAFAFATGELLGAWIALRLMYRWVPDWRSLTFKADFLWFLLFPCLLNGILVGIWGIFWQRLFYPEPWPDVPVLFLSNASAVSFGVLLLSSNLLSWQKPWSWKSLITEDRDFWLFSVYVLVATTWLFWQHDPDFLGIIGLLFVLFIPMLWALTRFPVDAVYRLALLVFLLAMAATARDLGPYSGATALHPITVLQIIGIGMISIGLFAAAMIAGSSSFQVGSLRSSLPRIR</sequence>
<dbReference type="Proteomes" id="UP000234329">
    <property type="component" value="Unassembled WGS sequence"/>
</dbReference>
<keyword evidence="1" id="KW-1133">Transmembrane helix</keyword>
<keyword evidence="1" id="KW-0812">Transmembrane</keyword>
<feature type="transmembrane region" description="Helical" evidence="1">
    <location>
        <begin position="177"/>
        <end position="193"/>
    </location>
</feature>
<accession>A0A2I1DM44</accession>
<protein>
    <recommendedName>
        <fullName evidence="4">MASE1 domain-containing protein</fullName>
    </recommendedName>
</protein>
<dbReference type="EMBL" id="MXAV01000030">
    <property type="protein sequence ID" value="PKY10942.1"/>
    <property type="molecule type" value="Genomic_DNA"/>
</dbReference>
<feature type="transmembrane region" description="Helical" evidence="1">
    <location>
        <begin position="224"/>
        <end position="241"/>
    </location>
</feature>
<feature type="transmembrane region" description="Helical" evidence="1">
    <location>
        <begin position="136"/>
        <end position="156"/>
    </location>
</feature>
<proteinExistence type="predicted"/>
<dbReference type="InParanoid" id="A0A2I1DM44"/>